<dbReference type="Pfam" id="PF00202">
    <property type="entry name" value="Aminotran_3"/>
    <property type="match status" value="2"/>
</dbReference>
<proteinExistence type="inferred from homology"/>
<dbReference type="GO" id="GO:0042802">
    <property type="term" value="F:identical protein binding"/>
    <property type="evidence" value="ECO:0007669"/>
    <property type="project" value="TreeGrafter"/>
</dbReference>
<dbReference type="GO" id="GO:0030170">
    <property type="term" value="F:pyridoxal phosphate binding"/>
    <property type="evidence" value="ECO:0007669"/>
    <property type="project" value="InterPro"/>
</dbReference>
<dbReference type="RefSeq" id="WP_119694299.1">
    <property type="nucleotide sequence ID" value="NZ_QXDA01000005.1"/>
</dbReference>
<dbReference type="AlphaFoldDB" id="A0A397MIM8"/>
<keyword evidence="3 6" id="KW-0808">Transferase</keyword>
<dbReference type="InterPro" id="IPR015421">
    <property type="entry name" value="PyrdxlP-dep_Trfase_major"/>
</dbReference>
<evidence type="ECO:0000313" key="6">
    <source>
        <dbReference type="EMBL" id="RIA21481.1"/>
    </source>
</evidence>
<gene>
    <name evidence="6" type="ORF">DFO61_3905</name>
</gene>
<evidence type="ECO:0000256" key="2">
    <source>
        <dbReference type="ARBA" id="ARBA00022576"/>
    </source>
</evidence>
<sequence length="381" mass="40148">MRDAMARLHLMGERSGPLCVRGQGSWLWDTEGRAYLDFDQNQGANSLGHSPTLLLDTLRRQAELLISSGLEQCSRGQLKLAAQLCQAAGSERVAFCSDSVRANALAVRLALQWAGAQNPAADRLVLLEGSHLDPAVFGAASQVLRVPFNDLEALAAAIDSRCAAVLIEPLQQSAGVVPATLEYLQGAQRLCREQGAVLILDETSSGMGRCGTLLVEELYGVRADLLTLGGALAGGLPLAAVLARGSIAAQADAELPASFPGEALLTCAGVAVLATVLESSFLGQVREVAEHLREGLAQLARRHGHGPLRGHGLLMGLPLIGQTASAVQRAAREQGLLVGVARGDCLRLSPALTVSHGNVEEMLRRLGRALQRVEQLRVEVA</sequence>
<name>A0A397MIM8_ECTOL</name>
<evidence type="ECO:0000256" key="3">
    <source>
        <dbReference type="ARBA" id="ARBA00022679"/>
    </source>
</evidence>
<dbReference type="InterPro" id="IPR015424">
    <property type="entry name" value="PyrdxlP-dep_Trfase"/>
</dbReference>
<comment type="cofactor">
    <cofactor evidence="1">
        <name>pyridoxal 5'-phosphate</name>
        <dbReference type="ChEBI" id="CHEBI:597326"/>
    </cofactor>
</comment>
<evidence type="ECO:0000256" key="1">
    <source>
        <dbReference type="ARBA" id="ARBA00001933"/>
    </source>
</evidence>
<comment type="similarity">
    <text evidence="5">Belongs to the class-III pyridoxal-phosphate-dependent aminotransferase family.</text>
</comment>
<keyword evidence="4 5" id="KW-0663">Pyridoxal phosphate</keyword>
<dbReference type="Proteomes" id="UP000265836">
    <property type="component" value="Unassembled WGS sequence"/>
</dbReference>
<reference evidence="6 7" key="1">
    <citation type="submission" date="2018-08" db="EMBL/GenBank/DDBJ databases">
        <title>Genome sequencing of rice bacterial endophytes.</title>
        <authorList>
            <person name="Venturi V."/>
        </authorList>
    </citation>
    <scope>NUCLEOTIDE SEQUENCE [LARGE SCALE GENOMIC DNA]</scope>
    <source>
        <strain evidence="6 7">E1205</strain>
    </source>
</reference>
<dbReference type="GO" id="GO:0008483">
    <property type="term" value="F:transaminase activity"/>
    <property type="evidence" value="ECO:0007669"/>
    <property type="project" value="UniProtKB-KW"/>
</dbReference>
<dbReference type="InterPro" id="IPR050103">
    <property type="entry name" value="Class-III_PLP-dep_AT"/>
</dbReference>
<dbReference type="Gene3D" id="3.40.640.10">
    <property type="entry name" value="Type I PLP-dependent aspartate aminotransferase-like (Major domain)"/>
    <property type="match status" value="1"/>
</dbReference>
<keyword evidence="2 6" id="KW-0032">Aminotransferase</keyword>
<evidence type="ECO:0000256" key="4">
    <source>
        <dbReference type="ARBA" id="ARBA00022898"/>
    </source>
</evidence>
<protein>
    <submittedName>
        <fullName evidence="6">Acetylornithine/N-succinyldiaminopimelate aminotransferase</fullName>
    </submittedName>
</protein>
<dbReference type="SUPFAM" id="SSF53383">
    <property type="entry name" value="PLP-dependent transferases"/>
    <property type="match status" value="1"/>
</dbReference>
<dbReference type="InterPro" id="IPR015422">
    <property type="entry name" value="PyrdxlP-dep_Trfase_small"/>
</dbReference>
<dbReference type="InterPro" id="IPR005814">
    <property type="entry name" value="Aminotrans_3"/>
</dbReference>
<evidence type="ECO:0000256" key="5">
    <source>
        <dbReference type="RuleBase" id="RU003560"/>
    </source>
</evidence>
<dbReference type="EMBL" id="QXDA01000005">
    <property type="protein sequence ID" value="RIA21481.1"/>
    <property type="molecule type" value="Genomic_DNA"/>
</dbReference>
<dbReference type="PANTHER" id="PTHR11986:SF79">
    <property type="entry name" value="ACETYLORNITHINE AMINOTRANSFERASE, MITOCHONDRIAL"/>
    <property type="match status" value="1"/>
</dbReference>
<evidence type="ECO:0000313" key="7">
    <source>
        <dbReference type="Proteomes" id="UP000265836"/>
    </source>
</evidence>
<comment type="caution">
    <text evidence="6">The sequence shown here is derived from an EMBL/GenBank/DDBJ whole genome shotgun (WGS) entry which is preliminary data.</text>
</comment>
<dbReference type="PANTHER" id="PTHR11986">
    <property type="entry name" value="AMINOTRANSFERASE CLASS III"/>
    <property type="match status" value="1"/>
</dbReference>
<dbReference type="Gene3D" id="3.90.1150.10">
    <property type="entry name" value="Aspartate Aminotransferase, domain 1"/>
    <property type="match status" value="1"/>
</dbReference>
<dbReference type="PIRSF" id="PIRSF000521">
    <property type="entry name" value="Transaminase_4ab_Lys_Orn"/>
    <property type="match status" value="1"/>
</dbReference>
<accession>A0A397MIM8</accession>
<organism evidence="6 7">
    <name type="scientific">Ectopseudomonas oleovorans</name>
    <name type="common">Pseudomonas oleovorans</name>
    <dbReference type="NCBI Taxonomy" id="301"/>
    <lineage>
        <taxon>Bacteria</taxon>
        <taxon>Pseudomonadati</taxon>
        <taxon>Pseudomonadota</taxon>
        <taxon>Gammaproteobacteria</taxon>
        <taxon>Pseudomonadales</taxon>
        <taxon>Pseudomonadaceae</taxon>
        <taxon>Ectopseudomonas</taxon>
    </lineage>
</organism>